<dbReference type="EMBL" id="GG666666">
    <property type="protein sequence ID" value="EEN44835.1"/>
    <property type="molecule type" value="Genomic_DNA"/>
</dbReference>
<feature type="domain" description="Sushi" evidence="10">
    <location>
        <begin position="573"/>
        <end position="632"/>
    </location>
</feature>
<dbReference type="Gene3D" id="2.10.25.10">
    <property type="entry name" value="Laminin"/>
    <property type="match status" value="1"/>
</dbReference>
<keyword evidence="6" id="KW-1133">Transmembrane helix</keyword>
<dbReference type="SUPFAM" id="SSF53300">
    <property type="entry name" value="vWA-like"/>
    <property type="match status" value="1"/>
</dbReference>
<name>C3ZRN5_BRAFL</name>
<dbReference type="eggNOG" id="KOG4297">
    <property type="taxonomic scope" value="Eukaryota"/>
</dbReference>
<dbReference type="Gene3D" id="3.40.50.410">
    <property type="entry name" value="von Willebrand factor, type A domain"/>
    <property type="match status" value="1"/>
</dbReference>
<dbReference type="Pfam" id="PF00092">
    <property type="entry name" value="VWA"/>
    <property type="match status" value="1"/>
</dbReference>
<feature type="compositionally biased region" description="Basic residues" evidence="5">
    <location>
        <begin position="42"/>
        <end position="53"/>
    </location>
</feature>
<evidence type="ECO:0000256" key="5">
    <source>
        <dbReference type="SAM" id="MobiDB-lite"/>
    </source>
</evidence>
<feature type="domain" description="VWFA" evidence="9">
    <location>
        <begin position="1060"/>
        <end position="1221"/>
    </location>
</feature>
<feature type="domain" description="Sushi" evidence="10">
    <location>
        <begin position="871"/>
        <end position="935"/>
    </location>
</feature>
<keyword evidence="2 3" id="KW-1015">Disulfide bond</keyword>
<dbReference type="InterPro" id="IPR016186">
    <property type="entry name" value="C-type_lectin-like/link_sf"/>
</dbReference>
<dbReference type="SMART" id="SM00032">
    <property type="entry name" value="CCP"/>
    <property type="match status" value="10"/>
</dbReference>
<comment type="caution">
    <text evidence="3">Lacks conserved residue(s) required for the propagation of feature annotation.</text>
</comment>
<evidence type="ECO:0000256" key="2">
    <source>
        <dbReference type="ARBA" id="ARBA00023157"/>
    </source>
</evidence>
<dbReference type="Pfam" id="PF00084">
    <property type="entry name" value="Sushi"/>
    <property type="match status" value="8"/>
</dbReference>
<evidence type="ECO:0000256" key="4">
    <source>
        <dbReference type="PROSITE-ProRule" id="PRU00302"/>
    </source>
</evidence>
<gene>
    <name evidence="11" type="ORF">BRAFLDRAFT_89745</name>
</gene>
<evidence type="ECO:0000259" key="7">
    <source>
        <dbReference type="PROSITE" id="PS50026"/>
    </source>
</evidence>
<dbReference type="PROSITE" id="PS50923">
    <property type="entry name" value="SUSHI"/>
    <property type="match status" value="5"/>
</dbReference>
<dbReference type="CDD" id="cd00033">
    <property type="entry name" value="CCP"/>
    <property type="match status" value="9"/>
</dbReference>
<dbReference type="Pfam" id="PF00059">
    <property type="entry name" value="Lectin_C"/>
    <property type="match status" value="1"/>
</dbReference>
<feature type="domain" description="Sushi" evidence="10">
    <location>
        <begin position="936"/>
        <end position="997"/>
    </location>
</feature>
<dbReference type="InterPro" id="IPR000436">
    <property type="entry name" value="Sushi_SCR_CCP_dom"/>
</dbReference>
<dbReference type="PROSITE" id="PS00615">
    <property type="entry name" value="C_TYPE_LECTIN_1"/>
    <property type="match status" value="1"/>
</dbReference>
<reference evidence="11" key="1">
    <citation type="journal article" date="2008" name="Nature">
        <title>The amphioxus genome and the evolution of the chordate karyotype.</title>
        <authorList>
            <consortium name="US DOE Joint Genome Institute (JGI-PGF)"/>
            <person name="Putnam N.H."/>
            <person name="Butts T."/>
            <person name="Ferrier D.E.K."/>
            <person name="Furlong R.F."/>
            <person name="Hellsten U."/>
            <person name="Kawashima T."/>
            <person name="Robinson-Rechavi M."/>
            <person name="Shoguchi E."/>
            <person name="Terry A."/>
            <person name="Yu J.-K."/>
            <person name="Benito-Gutierrez E.L."/>
            <person name="Dubchak I."/>
            <person name="Garcia-Fernandez J."/>
            <person name="Gibson-Brown J.J."/>
            <person name="Grigoriev I.V."/>
            <person name="Horton A.C."/>
            <person name="de Jong P.J."/>
            <person name="Jurka J."/>
            <person name="Kapitonov V.V."/>
            <person name="Kohara Y."/>
            <person name="Kuroki Y."/>
            <person name="Lindquist E."/>
            <person name="Lucas S."/>
            <person name="Osoegawa K."/>
            <person name="Pennacchio L.A."/>
            <person name="Salamov A.A."/>
            <person name="Satou Y."/>
            <person name="Sauka-Spengler T."/>
            <person name="Schmutz J."/>
            <person name="Shin-I T."/>
            <person name="Toyoda A."/>
            <person name="Bronner-Fraser M."/>
            <person name="Fujiyama A."/>
            <person name="Holland L.Z."/>
            <person name="Holland P.W.H."/>
            <person name="Satoh N."/>
            <person name="Rokhsar D.S."/>
        </authorList>
    </citation>
    <scope>NUCLEOTIDE SEQUENCE [LARGE SCALE GENOMIC DNA]</scope>
    <source>
        <strain evidence="11">S238N-H82</strain>
        <tissue evidence="11">Testes</tissue>
    </source>
</reference>
<dbReference type="PROSITE" id="PS50026">
    <property type="entry name" value="EGF_3"/>
    <property type="match status" value="1"/>
</dbReference>
<evidence type="ECO:0000259" key="8">
    <source>
        <dbReference type="PROSITE" id="PS50041"/>
    </source>
</evidence>
<keyword evidence="6" id="KW-0812">Transmembrane</keyword>
<dbReference type="SMART" id="SM00034">
    <property type="entry name" value="CLECT"/>
    <property type="match status" value="1"/>
</dbReference>
<dbReference type="PANTHER" id="PTHR46748:SF1">
    <property type="entry name" value="IGGFC-BINDING PROTEIN N-TERMINAL DOMAIN-CONTAINING PROTEIN"/>
    <property type="match status" value="1"/>
</dbReference>
<feature type="transmembrane region" description="Helical" evidence="6">
    <location>
        <begin position="190"/>
        <end position="213"/>
    </location>
</feature>
<dbReference type="InterPro" id="IPR018378">
    <property type="entry name" value="C-type_lectin_CS"/>
</dbReference>
<evidence type="ECO:0000259" key="9">
    <source>
        <dbReference type="PROSITE" id="PS50234"/>
    </source>
</evidence>
<feature type="compositionally biased region" description="Basic and acidic residues" evidence="5">
    <location>
        <begin position="28"/>
        <end position="40"/>
    </location>
</feature>
<feature type="disulfide bond" evidence="3">
    <location>
        <begin position="763"/>
        <end position="780"/>
    </location>
</feature>
<dbReference type="InterPro" id="IPR035976">
    <property type="entry name" value="Sushi/SCR/CCP_sf"/>
</dbReference>
<dbReference type="SUPFAM" id="SSF56436">
    <property type="entry name" value="C-type lectin-like"/>
    <property type="match status" value="1"/>
</dbReference>
<dbReference type="PROSITE" id="PS50041">
    <property type="entry name" value="C_TYPE_LECTIN_2"/>
    <property type="match status" value="1"/>
</dbReference>
<keyword evidence="6" id="KW-0472">Membrane</keyword>
<keyword evidence="4" id="KW-0768">Sushi</keyword>
<dbReference type="Gene3D" id="2.10.70.10">
    <property type="entry name" value="Complement Module, domain 1"/>
    <property type="match status" value="9"/>
</dbReference>
<dbReference type="CDD" id="cd00037">
    <property type="entry name" value="CLECT"/>
    <property type="match status" value="1"/>
</dbReference>
<feature type="domain" description="EGF-like" evidence="7">
    <location>
        <begin position="752"/>
        <end position="794"/>
    </location>
</feature>
<dbReference type="PROSITE" id="PS50234">
    <property type="entry name" value="VWFA"/>
    <property type="match status" value="1"/>
</dbReference>
<feature type="domain" description="Sushi" evidence="10">
    <location>
        <begin position="633"/>
        <end position="699"/>
    </location>
</feature>
<evidence type="ECO:0000256" key="1">
    <source>
        <dbReference type="ARBA" id="ARBA00022729"/>
    </source>
</evidence>
<feature type="region of interest" description="Disordered" evidence="5">
    <location>
        <begin position="1"/>
        <end position="154"/>
    </location>
</feature>
<evidence type="ECO:0000313" key="11">
    <source>
        <dbReference type="EMBL" id="EEN44835.1"/>
    </source>
</evidence>
<protein>
    <submittedName>
        <fullName evidence="11">Uncharacterized protein</fullName>
    </submittedName>
</protein>
<evidence type="ECO:0000256" key="6">
    <source>
        <dbReference type="SAM" id="Phobius"/>
    </source>
</evidence>
<feature type="disulfide bond" evidence="4">
    <location>
        <begin position="1025"/>
        <end position="1052"/>
    </location>
</feature>
<keyword evidence="1" id="KW-0732">Signal</keyword>
<sequence>MSYPPGLDKLLPRGESRHSPTKSAWITRCDHLQPRGDSAGRTRSRRHKARHKPVAAVPREDHGEIPESQDFLIAYSKPQTGGATDITKGSDDEDTSGDPVQPPDHSDDQCVAVTEKESPVEKENFQSEEIEHSVSVDSREKKVPLKRQPSCDSLFTGKHPKPAGVWRPYGPPLYGYGSALNPPPRKGPDALVILAAIFYCLAVLTAVVFAVLFKTNVVTLYTPPEPLPAWAEQFSPEMQRWYQLALAGGRDASEIQPPGTVQQPTLPPPLEELCGNMSLHESLPDLRHGNFSCTKIAHYNIYVRMCIAKCHVGYQTDDAGLLFCNRGRWAPIQPEVVSTLVGVGRAADTMPNTDPRALQYLGIPDEIYADVALNILVKLDQVPNLSVVKSYLDMISLDNIIDFDMMRQMLIWVGPDVEEKIANLDFLDVLSHLGKTTNEYFSYSKNLAHGRVNSSTTTYMSEARVVCERGYLPRHPVLTCTASGQWDKPALCDPVTCNPPEDPPHGSYLCHGHVFSDRCDVSCDVGYVPETNDTLGCSWTGNWTNFRSGNTTEMENALSADIIIPQTLACVIMDCGNISAPVYGDVSCTGTAYGETCQLTCHDGYERLSRDNFTCQVHGDKPTWSGEPECIPVSCGAPPEFPNTALQCASGHTYGNTCGVTCADGYERTNLQIVTCHSTGKWSLQAGDVFLNPQPPSHGSLTCSGTRYQDSCRLTCEPGYKVADESGHVLHSLYNFRCTANGQWNNRASCVPSDYCQLGLHDCHPEHGVCSLTGHQAFSCRCRVGTAGNGTHCERTTCPDFPIAEPENGFFTCSIPGSSAVSTMEYEVVCVLHCNHGYDRLIYAEYSCGQDGNWTIPLDINSTGTKPCLAVKCPDLSSPQHGRMTCDSGQYFRYPEICRFACNVHPGYELTPTSSSVRHCQADATWSGNDAECIGVQCSALSSPTNGRMSCNSGYSFRYPETCTFICNHGYQLSAGSTSRTCQADRTWSGSSAGCVAECPSLANPQNGMVTCTNRLENGRCTFTCNDGYHLLGSSQVVCGADGRWIGTLPSCAACDSAADIIFSIDVSGSVSGHFDTVSTFINGVVNSLTIGRSHARVGLIKFAGSRAETYISLTDFDNKYNLVSAISSVFDHYSSGEFSIAGLSVMGHEFSTNGRSAARKIGIVLTDGQDSGSGYVIPDATALRNDGTTIFCVGVADVRRETLDNMASRPVTCPHGSKYYWRSQLCYRAFNQQGNYDGAATTCSSDGGTLAMPRDAGINTFLINLKNAVDNTTFFWFGLSDRVREGSWVWADGVALGHFSSWHPGQPDNLRNEDCAEYWLDNMWNDKSCFDNSGKFICQAAPT</sequence>
<dbReference type="Gene3D" id="3.10.100.10">
    <property type="entry name" value="Mannose-Binding Protein A, subunit A"/>
    <property type="match status" value="1"/>
</dbReference>
<accession>C3ZRN5</accession>
<feature type="domain" description="C-type lectin" evidence="8">
    <location>
        <begin position="1223"/>
        <end position="1330"/>
    </location>
</feature>
<proteinExistence type="predicted"/>
<dbReference type="InterPro" id="IPR016187">
    <property type="entry name" value="CTDL_fold"/>
</dbReference>
<dbReference type="InParanoid" id="C3ZRN5"/>
<dbReference type="InterPro" id="IPR000742">
    <property type="entry name" value="EGF"/>
</dbReference>
<feature type="domain" description="Sushi" evidence="10">
    <location>
        <begin position="1000"/>
        <end position="1054"/>
    </location>
</feature>
<evidence type="ECO:0000256" key="3">
    <source>
        <dbReference type="PROSITE-ProRule" id="PRU00076"/>
    </source>
</evidence>
<dbReference type="SUPFAM" id="SSF57535">
    <property type="entry name" value="Complement control module/SCR domain"/>
    <property type="match status" value="7"/>
</dbReference>
<dbReference type="SMART" id="SM00327">
    <property type="entry name" value="VWA"/>
    <property type="match status" value="1"/>
</dbReference>
<dbReference type="eggNOG" id="KOG1217">
    <property type="taxonomic scope" value="Eukaryota"/>
</dbReference>
<dbReference type="InterPro" id="IPR001304">
    <property type="entry name" value="C-type_lectin-like"/>
</dbReference>
<dbReference type="InterPro" id="IPR002035">
    <property type="entry name" value="VWF_A"/>
</dbReference>
<feature type="compositionally biased region" description="Basic and acidic residues" evidence="5">
    <location>
        <begin position="104"/>
        <end position="143"/>
    </location>
</feature>
<evidence type="ECO:0000259" key="10">
    <source>
        <dbReference type="PROSITE" id="PS50923"/>
    </source>
</evidence>
<dbReference type="CDD" id="cd01450">
    <property type="entry name" value="vWFA_subfamily_ECM"/>
    <property type="match status" value="1"/>
</dbReference>
<dbReference type="PANTHER" id="PTHR46748">
    <property type="entry name" value="LRRNT DOMAIN-CONTAINING PROTEIN"/>
    <property type="match status" value="1"/>
</dbReference>
<dbReference type="InterPro" id="IPR036465">
    <property type="entry name" value="vWFA_dom_sf"/>
</dbReference>
<organism>
    <name type="scientific">Branchiostoma floridae</name>
    <name type="common">Florida lancelet</name>
    <name type="synonym">Amphioxus</name>
    <dbReference type="NCBI Taxonomy" id="7739"/>
    <lineage>
        <taxon>Eukaryota</taxon>
        <taxon>Metazoa</taxon>
        <taxon>Chordata</taxon>
        <taxon>Cephalochordata</taxon>
        <taxon>Leptocardii</taxon>
        <taxon>Amphioxiformes</taxon>
        <taxon>Branchiostomatidae</taxon>
        <taxon>Branchiostoma</taxon>
    </lineage>
</organism>
<keyword evidence="3" id="KW-0245">EGF-like domain</keyword>